<evidence type="ECO:0000313" key="9">
    <source>
        <dbReference type="EMBL" id="MCW7754337.1"/>
    </source>
</evidence>
<name>A0ABT3NBJ8_9BACT</name>
<evidence type="ECO:0000256" key="4">
    <source>
        <dbReference type="ARBA" id="ARBA00022692"/>
    </source>
</evidence>
<keyword evidence="4 7" id="KW-0812">Transmembrane</keyword>
<organism evidence="9 10">
    <name type="scientific">Desulfobotulus pelophilus</name>
    <dbReference type="NCBI Taxonomy" id="2823377"/>
    <lineage>
        <taxon>Bacteria</taxon>
        <taxon>Pseudomonadati</taxon>
        <taxon>Thermodesulfobacteriota</taxon>
        <taxon>Desulfobacteria</taxon>
        <taxon>Desulfobacterales</taxon>
        <taxon>Desulfobacteraceae</taxon>
        <taxon>Desulfobotulus</taxon>
    </lineage>
</organism>
<comment type="subcellular location">
    <subcellularLocation>
        <location evidence="1 7">Cell membrane</location>
        <topology evidence="1 7">Multi-pass membrane protein</topology>
    </subcellularLocation>
</comment>
<feature type="domain" description="ABC transmembrane type-1" evidence="8">
    <location>
        <begin position="50"/>
        <end position="230"/>
    </location>
</feature>
<dbReference type="PROSITE" id="PS50928">
    <property type="entry name" value="ABC_TM1"/>
    <property type="match status" value="1"/>
</dbReference>
<proteinExistence type="inferred from homology"/>
<evidence type="ECO:0000256" key="5">
    <source>
        <dbReference type="ARBA" id="ARBA00022989"/>
    </source>
</evidence>
<dbReference type="InterPro" id="IPR000515">
    <property type="entry name" value="MetI-like"/>
</dbReference>
<evidence type="ECO:0000256" key="2">
    <source>
        <dbReference type="ARBA" id="ARBA00022448"/>
    </source>
</evidence>
<keyword evidence="2 7" id="KW-0813">Transport</keyword>
<feature type="transmembrane region" description="Helical" evidence="7">
    <location>
        <begin position="212"/>
        <end position="231"/>
    </location>
</feature>
<dbReference type="PANTHER" id="PTHR30151:SF0">
    <property type="entry name" value="ABC TRANSPORTER PERMEASE PROTEIN MJ0413-RELATED"/>
    <property type="match status" value="1"/>
</dbReference>
<dbReference type="RefSeq" id="WP_265425257.1">
    <property type="nucleotide sequence ID" value="NZ_JAPFPW010000011.1"/>
</dbReference>
<accession>A0ABT3NBJ8</accession>
<dbReference type="EMBL" id="JAPFPW010000011">
    <property type="protein sequence ID" value="MCW7754337.1"/>
    <property type="molecule type" value="Genomic_DNA"/>
</dbReference>
<dbReference type="Proteomes" id="UP001209681">
    <property type="component" value="Unassembled WGS sequence"/>
</dbReference>
<evidence type="ECO:0000256" key="3">
    <source>
        <dbReference type="ARBA" id="ARBA00022475"/>
    </source>
</evidence>
<feature type="transmembrane region" description="Helical" evidence="7">
    <location>
        <begin position="84"/>
        <end position="108"/>
    </location>
</feature>
<dbReference type="CDD" id="cd06261">
    <property type="entry name" value="TM_PBP2"/>
    <property type="match status" value="1"/>
</dbReference>
<gene>
    <name evidence="9" type="ORF">OOT00_10100</name>
</gene>
<sequence>MSPFFFSFGLLFLLWTSLSWIMGSHLVPSPLETGLCLAAMSLDGNTWIHITITVFRGVSAISITLGLALLTGIPAGLSQKTMSLITPLVAALQATPPILWITLIMIWAGTGSTVPIFVVLASLFPPLFFTIANGVASLDTRLFKMARIHGVKKGRIAKDLILRGIQPNLLAGLSFALGSCWKVTAVAEFLGSTQGIGSRIYWAYRMLEMPELFAWGCILVGMGMAIEFGLIRPMRQAAATQRGKHA</sequence>
<comment type="similarity">
    <text evidence="7">Belongs to the binding-protein-dependent transport system permease family.</text>
</comment>
<dbReference type="InterPro" id="IPR035906">
    <property type="entry name" value="MetI-like_sf"/>
</dbReference>
<dbReference type="PANTHER" id="PTHR30151">
    <property type="entry name" value="ALKANE SULFONATE ABC TRANSPORTER-RELATED, MEMBRANE SUBUNIT"/>
    <property type="match status" value="1"/>
</dbReference>
<evidence type="ECO:0000256" key="7">
    <source>
        <dbReference type="RuleBase" id="RU363032"/>
    </source>
</evidence>
<evidence type="ECO:0000256" key="1">
    <source>
        <dbReference type="ARBA" id="ARBA00004651"/>
    </source>
</evidence>
<evidence type="ECO:0000256" key="6">
    <source>
        <dbReference type="ARBA" id="ARBA00023136"/>
    </source>
</evidence>
<keyword evidence="6 7" id="KW-0472">Membrane</keyword>
<dbReference type="Gene3D" id="1.10.3720.10">
    <property type="entry name" value="MetI-like"/>
    <property type="match status" value="1"/>
</dbReference>
<keyword evidence="3" id="KW-1003">Cell membrane</keyword>
<keyword evidence="5 7" id="KW-1133">Transmembrane helix</keyword>
<reference evidence="9 10" key="1">
    <citation type="submission" date="2022-11" db="EMBL/GenBank/DDBJ databases">
        <title>Desulfobotulus tamanensis H1 sp. nov. - anaerobic, alkaliphilic, sulphate reducing bacterium isolated from terrestrial mud volcano.</title>
        <authorList>
            <person name="Frolova A."/>
            <person name="Merkel A.Y."/>
            <person name="Slobodkin A.I."/>
        </authorList>
    </citation>
    <scope>NUCLEOTIDE SEQUENCE [LARGE SCALE GENOMIC DNA]</scope>
    <source>
        <strain evidence="9 10">H1</strain>
    </source>
</reference>
<feature type="transmembrane region" description="Helical" evidence="7">
    <location>
        <begin position="47"/>
        <end position="72"/>
    </location>
</feature>
<dbReference type="SUPFAM" id="SSF161098">
    <property type="entry name" value="MetI-like"/>
    <property type="match status" value="1"/>
</dbReference>
<evidence type="ECO:0000313" key="10">
    <source>
        <dbReference type="Proteomes" id="UP001209681"/>
    </source>
</evidence>
<feature type="transmembrane region" description="Helical" evidence="7">
    <location>
        <begin position="114"/>
        <end position="139"/>
    </location>
</feature>
<protein>
    <submittedName>
        <fullName evidence="9">ABC transporter permease subunit</fullName>
    </submittedName>
</protein>
<evidence type="ECO:0000259" key="8">
    <source>
        <dbReference type="PROSITE" id="PS50928"/>
    </source>
</evidence>
<keyword evidence="10" id="KW-1185">Reference proteome</keyword>
<dbReference type="Pfam" id="PF00528">
    <property type="entry name" value="BPD_transp_1"/>
    <property type="match status" value="1"/>
</dbReference>
<comment type="caution">
    <text evidence="9">The sequence shown here is derived from an EMBL/GenBank/DDBJ whole genome shotgun (WGS) entry which is preliminary data.</text>
</comment>